<dbReference type="PRINTS" id="PR01543">
    <property type="entry name" value="ANATRNSFRASE"/>
</dbReference>
<dbReference type="PANTHER" id="PTHR11786:SF0">
    <property type="entry name" value="ARYLAMINE N-ACETYLTRANSFERASE 4-RELATED"/>
    <property type="match status" value="1"/>
</dbReference>
<accession>A0ABP8DKY7</accession>
<dbReference type="InterPro" id="IPR001447">
    <property type="entry name" value="Arylamine_N-AcTrfase"/>
</dbReference>
<sequence>MDDYLARIGADRPQRPDLGALRVLHRAHLGTVPFENLGIHLGETVRLDDEGLLDKIVRRRRGGFCYELNGAFALLLRHLGYTVTMHAARTWGGDGYGIPFDHLALQVHLDGVPWLVDVGFGRFIHHPIRLDTTEPQPDPGGVFLVTPHDNPAGAPDLDITRTGGEHEYRLDARPYELPDFAPTCWYQQTSPQSHFTRSLTCSRLTDDDGRVTLSGNRLIRTTAAGRDERTLTDAGALEAYRAEFGIELSRLPVVAHPATPA</sequence>
<keyword evidence="4" id="KW-1185">Reference proteome</keyword>
<reference evidence="4" key="1">
    <citation type="journal article" date="2019" name="Int. J. Syst. Evol. Microbiol.">
        <title>The Global Catalogue of Microorganisms (GCM) 10K type strain sequencing project: providing services to taxonomists for standard genome sequencing and annotation.</title>
        <authorList>
            <consortium name="The Broad Institute Genomics Platform"/>
            <consortium name="The Broad Institute Genome Sequencing Center for Infectious Disease"/>
            <person name="Wu L."/>
            <person name="Ma J."/>
        </authorList>
    </citation>
    <scope>NUCLEOTIDE SEQUENCE [LARGE SCALE GENOMIC DNA]</scope>
    <source>
        <strain evidence="4">JCM 17441</strain>
    </source>
</reference>
<comment type="similarity">
    <text evidence="1 2">Belongs to the arylamine N-acetyltransferase family.</text>
</comment>
<comment type="caution">
    <text evidence="3">The sequence shown here is derived from an EMBL/GenBank/DDBJ whole genome shotgun (WGS) entry which is preliminary data.</text>
</comment>
<proteinExistence type="inferred from homology"/>
<evidence type="ECO:0000313" key="4">
    <source>
        <dbReference type="Proteomes" id="UP001500620"/>
    </source>
</evidence>
<dbReference type="SUPFAM" id="SSF54001">
    <property type="entry name" value="Cysteine proteinases"/>
    <property type="match status" value="1"/>
</dbReference>
<dbReference type="Gene3D" id="3.30.2140.10">
    <property type="entry name" value="Arylamine N-acetyltransferase"/>
    <property type="match status" value="1"/>
</dbReference>
<dbReference type="Pfam" id="PF00797">
    <property type="entry name" value="Acetyltransf_2"/>
    <property type="match status" value="1"/>
</dbReference>
<dbReference type="InterPro" id="IPR038765">
    <property type="entry name" value="Papain-like_cys_pep_sf"/>
</dbReference>
<dbReference type="PANTHER" id="PTHR11786">
    <property type="entry name" value="N-HYDROXYARYLAMINE O-ACETYLTRANSFERASE"/>
    <property type="match status" value="1"/>
</dbReference>
<dbReference type="RefSeq" id="WP_345135425.1">
    <property type="nucleotide sequence ID" value="NZ_BAABAT010000031.1"/>
</dbReference>
<organism evidence="3 4">
    <name type="scientific">Dactylosporangium darangshiense</name>
    <dbReference type="NCBI Taxonomy" id="579108"/>
    <lineage>
        <taxon>Bacteria</taxon>
        <taxon>Bacillati</taxon>
        <taxon>Actinomycetota</taxon>
        <taxon>Actinomycetes</taxon>
        <taxon>Micromonosporales</taxon>
        <taxon>Micromonosporaceae</taxon>
        <taxon>Dactylosporangium</taxon>
    </lineage>
</organism>
<gene>
    <name evidence="3" type="ORF">GCM10022255_079420</name>
</gene>
<name>A0ABP8DKY7_9ACTN</name>
<protein>
    <submittedName>
        <fullName evidence="3">Arylamine N-acetyltransferase</fullName>
    </submittedName>
</protein>
<evidence type="ECO:0000256" key="1">
    <source>
        <dbReference type="ARBA" id="ARBA00006547"/>
    </source>
</evidence>
<evidence type="ECO:0000256" key="2">
    <source>
        <dbReference type="RuleBase" id="RU003452"/>
    </source>
</evidence>
<dbReference type="Proteomes" id="UP001500620">
    <property type="component" value="Unassembled WGS sequence"/>
</dbReference>
<evidence type="ECO:0000313" key="3">
    <source>
        <dbReference type="EMBL" id="GAA4258496.1"/>
    </source>
</evidence>
<dbReference type="Gene3D" id="2.40.128.150">
    <property type="entry name" value="Cysteine proteinases"/>
    <property type="match status" value="1"/>
</dbReference>
<dbReference type="EMBL" id="BAABAT010000031">
    <property type="protein sequence ID" value="GAA4258496.1"/>
    <property type="molecule type" value="Genomic_DNA"/>
</dbReference>